<dbReference type="Pfam" id="PF00903">
    <property type="entry name" value="Glyoxalase"/>
    <property type="match status" value="1"/>
</dbReference>
<sequence>MSINWTGIVTFFGTDDLEKVHNFYHNTLNLPLYKDQGACKIYQIPGDGLLGFCQHLETNSKYKSPIITLLADDVDQAYNNLVSMGYSPYSKPKLNPDFNIYHFFINDPDGYSLEIQKFLD</sequence>
<name>A0A226BUY9_9FIRM</name>
<dbReference type="AlphaFoldDB" id="A0A226BUY9"/>
<dbReference type="PROSITE" id="PS51819">
    <property type="entry name" value="VOC"/>
    <property type="match status" value="1"/>
</dbReference>
<evidence type="ECO:0000313" key="3">
    <source>
        <dbReference type="Proteomes" id="UP000214588"/>
    </source>
</evidence>
<reference evidence="2 3" key="1">
    <citation type="submission" date="2017-06" db="EMBL/GenBank/DDBJ databases">
        <title>Draft Genome Sequence of Natranaerobius trueperi halophilic, alkalithermophilic bacteria from soda lakes.</title>
        <authorList>
            <person name="Zhao B."/>
        </authorList>
    </citation>
    <scope>NUCLEOTIDE SEQUENCE [LARGE SCALE GENOMIC DNA]</scope>
    <source>
        <strain evidence="2 3">DSM 18760</strain>
    </source>
</reference>
<dbReference type="CDD" id="cd06587">
    <property type="entry name" value="VOC"/>
    <property type="match status" value="1"/>
</dbReference>
<dbReference type="Gene3D" id="3.10.180.10">
    <property type="entry name" value="2,3-Dihydroxybiphenyl 1,2-Dioxygenase, domain 1"/>
    <property type="match status" value="1"/>
</dbReference>
<dbReference type="InterPro" id="IPR037523">
    <property type="entry name" value="VOC_core"/>
</dbReference>
<accession>A0A226BUY9</accession>
<comment type="caution">
    <text evidence="2">The sequence shown here is derived from an EMBL/GenBank/DDBJ whole genome shotgun (WGS) entry which is preliminary data.</text>
</comment>
<dbReference type="EMBL" id="NIQC01000041">
    <property type="protein sequence ID" value="OWZ82803.1"/>
    <property type="molecule type" value="Genomic_DNA"/>
</dbReference>
<dbReference type="OrthoDB" id="9812656at2"/>
<feature type="domain" description="VOC" evidence="1">
    <location>
        <begin position="2"/>
        <end position="118"/>
    </location>
</feature>
<dbReference type="InterPro" id="IPR004360">
    <property type="entry name" value="Glyas_Fos-R_dOase_dom"/>
</dbReference>
<protein>
    <submittedName>
        <fullName evidence="2">Glyoxalase</fullName>
    </submittedName>
</protein>
<proteinExistence type="predicted"/>
<keyword evidence="3" id="KW-1185">Reference proteome</keyword>
<dbReference type="Proteomes" id="UP000214588">
    <property type="component" value="Unassembled WGS sequence"/>
</dbReference>
<evidence type="ECO:0000313" key="2">
    <source>
        <dbReference type="EMBL" id="OWZ82803.1"/>
    </source>
</evidence>
<dbReference type="InterPro" id="IPR029068">
    <property type="entry name" value="Glyas_Bleomycin-R_OHBP_Dase"/>
</dbReference>
<evidence type="ECO:0000259" key="1">
    <source>
        <dbReference type="PROSITE" id="PS51819"/>
    </source>
</evidence>
<organism evidence="2 3">
    <name type="scientific">Natranaerobius trueperi</name>
    <dbReference type="NCBI Taxonomy" id="759412"/>
    <lineage>
        <taxon>Bacteria</taxon>
        <taxon>Bacillati</taxon>
        <taxon>Bacillota</taxon>
        <taxon>Clostridia</taxon>
        <taxon>Natranaerobiales</taxon>
        <taxon>Natranaerobiaceae</taxon>
        <taxon>Natranaerobius</taxon>
    </lineage>
</organism>
<dbReference type="SUPFAM" id="SSF54593">
    <property type="entry name" value="Glyoxalase/Bleomycin resistance protein/Dihydroxybiphenyl dioxygenase"/>
    <property type="match status" value="1"/>
</dbReference>
<gene>
    <name evidence="2" type="ORF">CDO51_12170</name>
</gene>